<reference evidence="2" key="1">
    <citation type="submission" date="2018-05" db="EMBL/GenBank/DDBJ databases">
        <authorList>
            <person name="Lanie J.A."/>
            <person name="Ng W.-L."/>
            <person name="Kazmierczak K.M."/>
            <person name="Andrzejewski T.M."/>
            <person name="Davidsen T.M."/>
            <person name="Wayne K.J."/>
            <person name="Tettelin H."/>
            <person name="Glass J.I."/>
            <person name="Rusch D."/>
            <person name="Podicherti R."/>
            <person name="Tsui H.-C.T."/>
            <person name="Winkler M.E."/>
        </authorList>
    </citation>
    <scope>NUCLEOTIDE SEQUENCE</scope>
</reference>
<keyword evidence="1" id="KW-0812">Transmembrane</keyword>
<sequence>MKPFTIIAIIVFTIVSLFHFLRWFLGWTIVINSLVMPIWLNIASFLIPGVLAVMLWREMKPAPNYKYKRGVK</sequence>
<protein>
    <submittedName>
        <fullName evidence="2">Uncharacterized protein</fullName>
    </submittedName>
</protein>
<feature type="transmembrane region" description="Helical" evidence="1">
    <location>
        <begin position="36"/>
        <end position="56"/>
    </location>
</feature>
<proteinExistence type="predicted"/>
<organism evidence="2">
    <name type="scientific">marine metagenome</name>
    <dbReference type="NCBI Taxonomy" id="408172"/>
    <lineage>
        <taxon>unclassified sequences</taxon>
        <taxon>metagenomes</taxon>
        <taxon>ecological metagenomes</taxon>
    </lineage>
</organism>
<keyword evidence="1" id="KW-1133">Transmembrane helix</keyword>
<dbReference type="AlphaFoldDB" id="A0A383A2Y1"/>
<evidence type="ECO:0000313" key="2">
    <source>
        <dbReference type="EMBL" id="SVE02177.1"/>
    </source>
</evidence>
<keyword evidence="1" id="KW-0472">Membrane</keyword>
<gene>
    <name evidence="2" type="ORF">METZ01_LOCUS455031</name>
</gene>
<feature type="transmembrane region" description="Helical" evidence="1">
    <location>
        <begin position="7"/>
        <end position="30"/>
    </location>
</feature>
<dbReference type="EMBL" id="UINC01188792">
    <property type="protein sequence ID" value="SVE02177.1"/>
    <property type="molecule type" value="Genomic_DNA"/>
</dbReference>
<name>A0A383A2Y1_9ZZZZ</name>
<accession>A0A383A2Y1</accession>
<evidence type="ECO:0000256" key="1">
    <source>
        <dbReference type="SAM" id="Phobius"/>
    </source>
</evidence>